<feature type="compositionally biased region" description="Polar residues" evidence="1">
    <location>
        <begin position="1"/>
        <end position="18"/>
    </location>
</feature>
<protein>
    <submittedName>
        <fullName evidence="2">Uncharacterized protein</fullName>
    </submittedName>
</protein>
<reference evidence="2 3" key="1">
    <citation type="journal article" date="2011" name="PLoS Pathog.">
        <title>Endophytic Life Strategies Decoded by Genome and Transcriptome Analyses of the Mutualistic Root Symbiont Piriformospora indica.</title>
        <authorList>
            <person name="Zuccaro A."/>
            <person name="Lahrmann U."/>
            <person name="Guldener U."/>
            <person name="Langen G."/>
            <person name="Pfiffi S."/>
            <person name="Biedenkopf D."/>
            <person name="Wong P."/>
            <person name="Samans B."/>
            <person name="Grimm C."/>
            <person name="Basiewicz M."/>
            <person name="Murat C."/>
            <person name="Martin F."/>
            <person name="Kogel K.H."/>
        </authorList>
    </citation>
    <scope>NUCLEOTIDE SEQUENCE [LARGE SCALE GENOMIC DNA]</scope>
    <source>
        <strain evidence="2 3">DSM 11827</strain>
    </source>
</reference>
<evidence type="ECO:0000313" key="3">
    <source>
        <dbReference type="Proteomes" id="UP000007148"/>
    </source>
</evidence>
<dbReference type="EMBL" id="CAFZ01000016">
    <property type="protein sequence ID" value="CCA67576.1"/>
    <property type="molecule type" value="Genomic_DNA"/>
</dbReference>
<dbReference type="HOGENOM" id="CLU_028832_1_1_1"/>
<comment type="caution">
    <text evidence="2">The sequence shown here is derived from an EMBL/GenBank/DDBJ whole genome shotgun (WGS) entry which is preliminary data.</text>
</comment>
<sequence length="551" mass="58827">MFGFWKTTTPASQDNQGDVQADDAVQNGLQNASDVSTKKEEAPKSVETKTELEATASPTNVVNDSEVVLNGDESQTRFPFPRPSTSTEVYVSEVQLVPSTTPAVDITGASILTPPSSEPTRKRRISFRSFGFFYGRKPHASVIISQDAEGSGTTETAPTKIKSKRELRKIEKTAFVLQSFILGMTPSSLPFISSSTKEAPPKGKQQPVLVTPSKLGKASNQLLAPEKANKVIAKLRTLPVPDGPELPGVEYAGEHVVSKAEGPIHAVCLDCTEEEADLYHFSRLTPESESTPPREQPSKQGVTVYADTPSIASANLASLVPVLRDIHIVTLVSSPDLGFGQSPDKPGPLAGSVPSAGAVNTGMMEITSQLLALGFATSKAVYPDHAGVYPPTDRMSVLTYWWGLEVCLPPPTLQYLANVKSIQNAALNLLTAISLFNNGVREILPFVRYISQYLDFQWAAIQNQNKGKGVVCAATWVCPAALVPRSWDFPDPPPGQAVVIPKASPPIDGPTIAFPGSKGGGLFTPNAPSLPPVVITPATLPRGAKFQLLKT</sequence>
<keyword evidence="3" id="KW-1185">Reference proteome</keyword>
<feature type="region of interest" description="Disordered" evidence="1">
    <location>
        <begin position="1"/>
        <end position="62"/>
    </location>
</feature>
<name>G4T8F1_SERID</name>
<accession>G4T8F1</accession>
<gene>
    <name evidence="2" type="ORF">PIIN_01404</name>
</gene>
<organism evidence="2 3">
    <name type="scientific">Serendipita indica (strain DSM 11827)</name>
    <name type="common">Root endophyte fungus</name>
    <name type="synonym">Piriformospora indica</name>
    <dbReference type="NCBI Taxonomy" id="1109443"/>
    <lineage>
        <taxon>Eukaryota</taxon>
        <taxon>Fungi</taxon>
        <taxon>Dikarya</taxon>
        <taxon>Basidiomycota</taxon>
        <taxon>Agaricomycotina</taxon>
        <taxon>Agaricomycetes</taxon>
        <taxon>Sebacinales</taxon>
        <taxon>Serendipitaceae</taxon>
        <taxon>Serendipita</taxon>
    </lineage>
</organism>
<evidence type="ECO:0000313" key="2">
    <source>
        <dbReference type="EMBL" id="CCA67576.1"/>
    </source>
</evidence>
<feature type="compositionally biased region" description="Basic and acidic residues" evidence="1">
    <location>
        <begin position="36"/>
        <end position="52"/>
    </location>
</feature>
<dbReference type="eggNOG" id="ENOG502S5UK">
    <property type="taxonomic scope" value="Eukaryota"/>
</dbReference>
<dbReference type="InParanoid" id="G4T8F1"/>
<evidence type="ECO:0000256" key="1">
    <source>
        <dbReference type="SAM" id="MobiDB-lite"/>
    </source>
</evidence>
<dbReference type="OrthoDB" id="2434934at2759"/>
<proteinExistence type="predicted"/>
<dbReference type="Proteomes" id="UP000007148">
    <property type="component" value="Unassembled WGS sequence"/>
</dbReference>
<dbReference type="AlphaFoldDB" id="G4T8F1"/>
<dbReference type="OMA" id="MMEITSQ"/>